<organism evidence="7 8">
    <name type="scientific">Schizopora paradoxa</name>
    <dbReference type="NCBI Taxonomy" id="27342"/>
    <lineage>
        <taxon>Eukaryota</taxon>
        <taxon>Fungi</taxon>
        <taxon>Dikarya</taxon>
        <taxon>Basidiomycota</taxon>
        <taxon>Agaricomycotina</taxon>
        <taxon>Agaricomycetes</taxon>
        <taxon>Hymenochaetales</taxon>
        <taxon>Schizoporaceae</taxon>
        <taxon>Schizopora</taxon>
    </lineage>
</organism>
<evidence type="ECO:0000256" key="5">
    <source>
        <dbReference type="PROSITE-ProRule" id="PRU00317"/>
    </source>
</evidence>
<feature type="repeat" description="Pumilio" evidence="5">
    <location>
        <begin position="150"/>
        <end position="188"/>
    </location>
</feature>
<evidence type="ECO:0000256" key="6">
    <source>
        <dbReference type="SAM" id="MobiDB-lite"/>
    </source>
</evidence>
<accession>A0A0H2RUT0</accession>
<proteinExistence type="predicted"/>
<gene>
    <name evidence="7" type="ORF">SCHPADRAFT_938485</name>
</gene>
<evidence type="ECO:0000256" key="2">
    <source>
        <dbReference type="ARBA" id="ARBA00022737"/>
    </source>
</evidence>
<evidence type="ECO:0000256" key="1">
    <source>
        <dbReference type="ARBA" id="ARBA00016427"/>
    </source>
</evidence>
<dbReference type="SUPFAM" id="SSF48371">
    <property type="entry name" value="ARM repeat"/>
    <property type="match status" value="2"/>
</dbReference>
<evidence type="ECO:0000256" key="3">
    <source>
        <dbReference type="ARBA" id="ARBA00030932"/>
    </source>
</evidence>
<dbReference type="EMBL" id="KQ085925">
    <property type="protein sequence ID" value="KLO15785.1"/>
    <property type="molecule type" value="Genomic_DNA"/>
</dbReference>
<feature type="compositionally biased region" description="Polar residues" evidence="6">
    <location>
        <begin position="272"/>
        <end position="290"/>
    </location>
</feature>
<feature type="region of interest" description="Disordered" evidence="6">
    <location>
        <begin position="508"/>
        <end position="527"/>
    </location>
</feature>
<dbReference type="SMART" id="SM00025">
    <property type="entry name" value="Pumilio"/>
    <property type="match status" value="5"/>
</dbReference>
<evidence type="ECO:0000313" key="8">
    <source>
        <dbReference type="Proteomes" id="UP000053477"/>
    </source>
</evidence>
<dbReference type="InterPro" id="IPR011989">
    <property type="entry name" value="ARM-like"/>
</dbReference>
<feature type="region of interest" description="Disordered" evidence="6">
    <location>
        <begin position="668"/>
        <end position="720"/>
    </location>
</feature>
<dbReference type="PANTHER" id="PTHR13102:SF0">
    <property type="entry name" value="NUCLEOLAR PROTEIN 9"/>
    <property type="match status" value="1"/>
</dbReference>
<dbReference type="GO" id="GO:0000480">
    <property type="term" value="P:endonucleolytic cleavage in 5'-ETS of tricistronic rRNA transcript (SSU-rRNA, 5.8S rRNA, LSU-rRNA)"/>
    <property type="evidence" value="ECO:0007669"/>
    <property type="project" value="TreeGrafter"/>
</dbReference>
<dbReference type="PANTHER" id="PTHR13102">
    <property type="entry name" value="NUCLEOLAR PROTEIN 9"/>
    <property type="match status" value="1"/>
</dbReference>
<dbReference type="InterPro" id="IPR016024">
    <property type="entry name" value="ARM-type_fold"/>
</dbReference>
<dbReference type="AlphaFoldDB" id="A0A0H2RUT0"/>
<feature type="region of interest" description="Disordered" evidence="6">
    <location>
        <begin position="734"/>
        <end position="759"/>
    </location>
</feature>
<sequence>MPRENRKRGKKHKKQKDEDEYNGYQEKSYEEEVEEPQAGPSWIHPRTNAEEEDSEFNPEAPFGLVNPDVKAYFKTVDERLREWQDVREDGFGNEEEGEDISEERRLFLVAALDEMSGNEKQLATDAECSNVLERMTFSMGDFVKRVFADRLAGSYMALSKHRFGSHVVQTLISSARPTVGRETKGIFPPSIDGDNESGSLPTMTNLILSICNELIQDLPSLIIDPFASHVLRALFVLICPYLRDEDASKPSILRSKKSAKHRAKQGPLKSVFTETTDSSPGDAGNSQTSVPKEFTDMSESFIRTVKDSMTANEVRALAADNVGCPVLVLLLEIEAAQGSANDSDSLMDRVSHGLISATLSGENESSESSDYVTTLLREPVASHLLERIVSLCPQAAFPSLWKLYFQGKLNKIAVHPVANFPLARAIERLDEAQLQDALTEMEGTWSKLLKSSRLGVLRACIERAASLGRSGDSICQVVRDVFSIQQKEKSQLIPCVLYLKTWEEYQSSSRPSNADTPAEGRSNYHKNEDVLEPTVQGSTLLQSLLRLPEPHNSLVIDSITSTPVTELINLSRNAISSRVLDELLDSNTVPSRAKRKFLLSLIGQYHELADDRIGSRVADRCWASADPYLKEKIARSLFAQERFLLSSQYGRYFGRKLQLHLLKRDPERWKASQSQAGSAPKTDAVQALPQAPPAPNDGPGSIPQEKEKKKKKRKRDVDNPNEIDVLFASLGKKSKVGSLGVSQSISQQKVEVDRGLKDV</sequence>
<feature type="compositionally biased region" description="Polar residues" evidence="6">
    <location>
        <begin position="740"/>
        <end position="749"/>
    </location>
</feature>
<dbReference type="PROSITE" id="PS50302">
    <property type="entry name" value="PUM"/>
    <property type="match status" value="1"/>
</dbReference>
<dbReference type="InParanoid" id="A0A0H2RUT0"/>
<keyword evidence="8" id="KW-1185">Reference proteome</keyword>
<feature type="compositionally biased region" description="Basic residues" evidence="6">
    <location>
        <begin position="254"/>
        <end position="264"/>
    </location>
</feature>
<dbReference type="FunCoup" id="A0A0H2RUT0">
    <property type="interactions" value="485"/>
</dbReference>
<feature type="region of interest" description="Disordered" evidence="6">
    <location>
        <begin position="1"/>
        <end position="62"/>
    </location>
</feature>
<dbReference type="Gene3D" id="1.25.10.10">
    <property type="entry name" value="Leucine-rich Repeat Variant"/>
    <property type="match status" value="2"/>
</dbReference>
<dbReference type="InterPro" id="IPR001313">
    <property type="entry name" value="Pumilio_RNA-bd_rpt"/>
</dbReference>
<evidence type="ECO:0000256" key="4">
    <source>
        <dbReference type="ARBA" id="ARBA00031929"/>
    </source>
</evidence>
<dbReference type="GO" id="GO:0003723">
    <property type="term" value="F:RNA binding"/>
    <property type="evidence" value="ECO:0007669"/>
    <property type="project" value="InterPro"/>
</dbReference>
<feature type="compositionally biased region" description="Basic and acidic residues" evidence="6">
    <location>
        <begin position="750"/>
        <end position="759"/>
    </location>
</feature>
<dbReference type="GO" id="GO:0030686">
    <property type="term" value="C:90S preribosome"/>
    <property type="evidence" value="ECO:0007669"/>
    <property type="project" value="TreeGrafter"/>
</dbReference>
<feature type="compositionally biased region" description="Basic residues" evidence="6">
    <location>
        <begin position="1"/>
        <end position="14"/>
    </location>
</feature>
<feature type="region of interest" description="Disordered" evidence="6">
    <location>
        <begin position="253"/>
        <end position="291"/>
    </location>
</feature>
<keyword evidence="2" id="KW-0677">Repeat</keyword>
<protein>
    <recommendedName>
        <fullName evidence="1">Nucleolar protein 9</fullName>
    </recommendedName>
    <alternativeName>
        <fullName evidence="3 4">Pumilio domain-containing protein NOP9</fullName>
    </alternativeName>
</protein>
<dbReference type="GO" id="GO:0000447">
    <property type="term" value="P:endonucleolytic cleavage in ITS1 to separate SSU-rRNA from 5.8S rRNA and LSU-rRNA from tricistronic rRNA transcript (SSU-rRNA, 5.8S rRNA, LSU-rRNA)"/>
    <property type="evidence" value="ECO:0007669"/>
    <property type="project" value="TreeGrafter"/>
</dbReference>
<dbReference type="Pfam" id="PF22493">
    <property type="entry name" value="PUF_NOP9"/>
    <property type="match status" value="1"/>
</dbReference>
<dbReference type="GO" id="GO:0030688">
    <property type="term" value="C:preribosome, small subunit precursor"/>
    <property type="evidence" value="ECO:0007669"/>
    <property type="project" value="TreeGrafter"/>
</dbReference>
<reference evidence="7 8" key="1">
    <citation type="submission" date="2015-04" db="EMBL/GenBank/DDBJ databases">
        <title>Complete genome sequence of Schizopora paradoxa KUC8140, a cosmopolitan wood degrader in East Asia.</title>
        <authorList>
            <consortium name="DOE Joint Genome Institute"/>
            <person name="Min B."/>
            <person name="Park H."/>
            <person name="Jang Y."/>
            <person name="Kim J.-J."/>
            <person name="Kim K.H."/>
            <person name="Pangilinan J."/>
            <person name="Lipzen A."/>
            <person name="Riley R."/>
            <person name="Grigoriev I.V."/>
            <person name="Spatafora J.W."/>
            <person name="Choi I.-G."/>
        </authorList>
    </citation>
    <scope>NUCLEOTIDE SEQUENCE [LARGE SCALE GENOMIC DNA]</scope>
    <source>
        <strain evidence="7 8">KUC8140</strain>
    </source>
</reference>
<dbReference type="GO" id="GO:0000472">
    <property type="term" value="P:endonucleolytic cleavage to generate mature 5'-end of SSU-rRNA from (SSU-rRNA, 5.8S rRNA, LSU-rRNA)"/>
    <property type="evidence" value="ECO:0007669"/>
    <property type="project" value="TreeGrafter"/>
</dbReference>
<dbReference type="STRING" id="27342.A0A0H2RUT0"/>
<name>A0A0H2RUT0_9AGAM</name>
<dbReference type="GO" id="GO:0005730">
    <property type="term" value="C:nucleolus"/>
    <property type="evidence" value="ECO:0007669"/>
    <property type="project" value="TreeGrafter"/>
</dbReference>
<dbReference type="OrthoDB" id="392571at2759"/>
<dbReference type="Proteomes" id="UP000053477">
    <property type="component" value="Unassembled WGS sequence"/>
</dbReference>
<evidence type="ECO:0000313" key="7">
    <source>
        <dbReference type="EMBL" id="KLO15785.1"/>
    </source>
</evidence>
<dbReference type="InterPro" id="IPR040000">
    <property type="entry name" value="NOP9"/>
</dbReference>
<dbReference type="GO" id="GO:0000056">
    <property type="term" value="P:ribosomal small subunit export from nucleus"/>
    <property type="evidence" value="ECO:0007669"/>
    <property type="project" value="TreeGrafter"/>
</dbReference>